<protein>
    <recommendedName>
        <fullName evidence="3">Nudix hydrolase domain-containing protein</fullName>
    </recommendedName>
</protein>
<sequence length="94" mass="10686">MNIRKTTRILLLNEFNHLLLFKMIDQTCVSTENPNGKAVWFTVGGGVEKGETYIFASEKTPGFSYGDESERQAREGWISPLPSLTIFCSLFLFF</sequence>
<dbReference type="STRING" id="1173111.SAMN05444955_105289"/>
<proteinExistence type="predicted"/>
<dbReference type="EMBL" id="FOCQ01000005">
    <property type="protein sequence ID" value="SEN08983.1"/>
    <property type="molecule type" value="Genomic_DNA"/>
</dbReference>
<evidence type="ECO:0000313" key="1">
    <source>
        <dbReference type="EMBL" id="SEN08983.1"/>
    </source>
</evidence>
<organism evidence="1 2">
    <name type="scientific">Lihuaxuella thermophila</name>
    <dbReference type="NCBI Taxonomy" id="1173111"/>
    <lineage>
        <taxon>Bacteria</taxon>
        <taxon>Bacillati</taxon>
        <taxon>Bacillota</taxon>
        <taxon>Bacilli</taxon>
        <taxon>Bacillales</taxon>
        <taxon>Thermoactinomycetaceae</taxon>
        <taxon>Lihuaxuella</taxon>
    </lineage>
</organism>
<name>A0A1H8DP39_9BACL</name>
<evidence type="ECO:0000313" key="2">
    <source>
        <dbReference type="Proteomes" id="UP000199695"/>
    </source>
</evidence>
<reference evidence="1 2" key="1">
    <citation type="submission" date="2016-10" db="EMBL/GenBank/DDBJ databases">
        <authorList>
            <person name="de Groot N.N."/>
        </authorList>
    </citation>
    <scope>NUCLEOTIDE SEQUENCE [LARGE SCALE GENOMIC DNA]</scope>
    <source>
        <strain evidence="1 2">DSM 46701</strain>
    </source>
</reference>
<accession>A0A1H8DP39</accession>
<gene>
    <name evidence="1" type="ORF">SAMN05444955_105289</name>
</gene>
<dbReference type="AlphaFoldDB" id="A0A1H8DP39"/>
<keyword evidence="2" id="KW-1185">Reference proteome</keyword>
<evidence type="ECO:0008006" key="3">
    <source>
        <dbReference type="Google" id="ProtNLM"/>
    </source>
</evidence>
<dbReference type="Proteomes" id="UP000199695">
    <property type="component" value="Unassembled WGS sequence"/>
</dbReference>
<dbReference type="RefSeq" id="WP_089966970.1">
    <property type="nucleotide sequence ID" value="NZ_FOCQ01000005.1"/>
</dbReference>